<evidence type="ECO:0000313" key="1">
    <source>
        <dbReference type="EMBL" id="KAJ7759654.1"/>
    </source>
</evidence>
<protein>
    <submittedName>
        <fullName evidence="1">Uncharacterized protein</fullName>
    </submittedName>
</protein>
<accession>A0AAD7NGE3</accession>
<reference evidence="1" key="1">
    <citation type="submission" date="2023-03" db="EMBL/GenBank/DDBJ databases">
        <title>Massive genome expansion in bonnet fungi (Mycena s.s.) driven by repeated elements and novel gene families across ecological guilds.</title>
        <authorList>
            <consortium name="Lawrence Berkeley National Laboratory"/>
            <person name="Harder C.B."/>
            <person name="Miyauchi S."/>
            <person name="Viragh M."/>
            <person name="Kuo A."/>
            <person name="Thoen E."/>
            <person name="Andreopoulos B."/>
            <person name="Lu D."/>
            <person name="Skrede I."/>
            <person name="Drula E."/>
            <person name="Henrissat B."/>
            <person name="Morin E."/>
            <person name="Kohler A."/>
            <person name="Barry K."/>
            <person name="LaButti K."/>
            <person name="Morin E."/>
            <person name="Salamov A."/>
            <person name="Lipzen A."/>
            <person name="Mereny Z."/>
            <person name="Hegedus B."/>
            <person name="Baldrian P."/>
            <person name="Stursova M."/>
            <person name="Weitz H."/>
            <person name="Taylor A."/>
            <person name="Grigoriev I.V."/>
            <person name="Nagy L.G."/>
            <person name="Martin F."/>
            <person name="Kauserud H."/>
        </authorList>
    </citation>
    <scope>NUCLEOTIDE SEQUENCE</scope>
    <source>
        <strain evidence="1">CBHHK182m</strain>
    </source>
</reference>
<name>A0AAD7NGE3_9AGAR</name>
<evidence type="ECO:0000313" key="2">
    <source>
        <dbReference type="Proteomes" id="UP001215598"/>
    </source>
</evidence>
<organism evidence="1 2">
    <name type="scientific">Mycena metata</name>
    <dbReference type="NCBI Taxonomy" id="1033252"/>
    <lineage>
        <taxon>Eukaryota</taxon>
        <taxon>Fungi</taxon>
        <taxon>Dikarya</taxon>
        <taxon>Basidiomycota</taxon>
        <taxon>Agaricomycotina</taxon>
        <taxon>Agaricomycetes</taxon>
        <taxon>Agaricomycetidae</taxon>
        <taxon>Agaricales</taxon>
        <taxon>Marasmiineae</taxon>
        <taxon>Mycenaceae</taxon>
        <taxon>Mycena</taxon>
    </lineage>
</organism>
<comment type="caution">
    <text evidence="1">The sequence shown here is derived from an EMBL/GenBank/DDBJ whole genome shotgun (WGS) entry which is preliminary data.</text>
</comment>
<keyword evidence="2" id="KW-1185">Reference proteome</keyword>
<dbReference type="AlphaFoldDB" id="A0AAD7NGE3"/>
<dbReference type="EMBL" id="JARKIB010000039">
    <property type="protein sequence ID" value="KAJ7759654.1"/>
    <property type="molecule type" value="Genomic_DNA"/>
</dbReference>
<gene>
    <name evidence="1" type="ORF">B0H16DRAFT_1689037</name>
</gene>
<sequence length="145" mass="16014">MPRLDARAVATFQPMSTLTPVNKTLVPPTVENDKTQTDLEAGEILATEVVGGSETVYEPYHDLSEIPYIRFGYTEPIVPTTHSTPLDLPMCLKALGDERWPGLGDGYEDLPSLLTYLLGAKSLGEIPRELLDLRQDNEISSPSNW</sequence>
<proteinExistence type="predicted"/>
<dbReference type="Proteomes" id="UP001215598">
    <property type="component" value="Unassembled WGS sequence"/>
</dbReference>